<organism evidence="3 4">
    <name type="scientific">Rosa chinensis</name>
    <name type="common">China rose</name>
    <dbReference type="NCBI Taxonomy" id="74649"/>
    <lineage>
        <taxon>Eukaryota</taxon>
        <taxon>Viridiplantae</taxon>
        <taxon>Streptophyta</taxon>
        <taxon>Embryophyta</taxon>
        <taxon>Tracheophyta</taxon>
        <taxon>Spermatophyta</taxon>
        <taxon>Magnoliopsida</taxon>
        <taxon>eudicotyledons</taxon>
        <taxon>Gunneridae</taxon>
        <taxon>Pentapetalae</taxon>
        <taxon>rosids</taxon>
        <taxon>fabids</taxon>
        <taxon>Rosales</taxon>
        <taxon>Rosaceae</taxon>
        <taxon>Rosoideae</taxon>
        <taxon>Rosoideae incertae sedis</taxon>
        <taxon>Rosa</taxon>
    </lineage>
</organism>
<feature type="repeat" description="PPR" evidence="2">
    <location>
        <begin position="164"/>
        <end position="198"/>
    </location>
</feature>
<dbReference type="EMBL" id="PDCK01000042">
    <property type="protein sequence ID" value="PRQ38876.1"/>
    <property type="molecule type" value="Genomic_DNA"/>
</dbReference>
<dbReference type="PROSITE" id="PS51375">
    <property type="entry name" value="PPR"/>
    <property type="match status" value="3"/>
</dbReference>
<dbReference type="PANTHER" id="PTHR47926:SF407">
    <property type="entry name" value="(WILD MALAYSIAN BANANA) HYPOTHETICAL PROTEIN"/>
    <property type="match status" value="1"/>
</dbReference>
<reference evidence="3 4" key="1">
    <citation type="journal article" date="2018" name="Nat. Genet.">
        <title>The Rosa genome provides new insights in the design of modern roses.</title>
        <authorList>
            <person name="Bendahmane M."/>
        </authorList>
    </citation>
    <scope>NUCLEOTIDE SEQUENCE [LARGE SCALE GENOMIC DNA]</scope>
    <source>
        <strain evidence="4">cv. Old Blush</strain>
    </source>
</reference>
<evidence type="ECO:0000256" key="2">
    <source>
        <dbReference type="PROSITE-ProRule" id="PRU00708"/>
    </source>
</evidence>
<sequence length="265" mass="29366">MYAKCGSISGAESLFGSCSVPDAVSCNIMVAGYVKSGDLHNARQVFDKMSQAVEVFRDYGNAGVMTNELTMGTVISTFSHLGGIWNCRLLHGLVVKLQLDGMVLVSTNFVKVYCACKSVWEARSLFDAMPERNIVSWTVMLNGYSKAGLVHLARELFETIDMKDVVSWGTMIDGYVQVECSSEALMMYHEMLRARLGPNDVMLVDLISVCGRLEAIHEGRQFHGRIVKEGFDCYDFIQATIINFYAGCGEMIAAHLQFEKASRSM</sequence>
<dbReference type="InterPro" id="IPR046960">
    <property type="entry name" value="PPR_At4g14850-like_plant"/>
</dbReference>
<accession>A0A2P6QXL2</accession>
<name>A0A2P6QXL2_ROSCH</name>
<proteinExistence type="predicted"/>
<dbReference type="Gene3D" id="1.25.40.10">
    <property type="entry name" value="Tetratricopeptide repeat domain"/>
    <property type="match status" value="2"/>
</dbReference>
<protein>
    <submittedName>
        <fullName evidence="3">Putative pentatricopeptide</fullName>
    </submittedName>
</protein>
<feature type="repeat" description="PPR" evidence="2">
    <location>
        <begin position="133"/>
        <end position="163"/>
    </location>
</feature>
<keyword evidence="1" id="KW-0677">Repeat</keyword>
<dbReference type="InterPro" id="IPR011990">
    <property type="entry name" value="TPR-like_helical_dom_sf"/>
</dbReference>
<dbReference type="Gramene" id="PRQ38876">
    <property type="protein sequence ID" value="PRQ38876"/>
    <property type="gene ID" value="RchiOBHm_Chr4g0418811"/>
</dbReference>
<dbReference type="AlphaFoldDB" id="A0A2P6QXL2"/>
<dbReference type="GO" id="GO:0003723">
    <property type="term" value="F:RNA binding"/>
    <property type="evidence" value="ECO:0007669"/>
    <property type="project" value="InterPro"/>
</dbReference>
<dbReference type="PANTHER" id="PTHR47926">
    <property type="entry name" value="PENTATRICOPEPTIDE REPEAT-CONTAINING PROTEIN"/>
    <property type="match status" value="1"/>
</dbReference>
<gene>
    <name evidence="3" type="ORF">RchiOBHm_Chr4g0418811</name>
</gene>
<evidence type="ECO:0000313" key="3">
    <source>
        <dbReference type="EMBL" id="PRQ38876.1"/>
    </source>
</evidence>
<dbReference type="InterPro" id="IPR002885">
    <property type="entry name" value="PPR_rpt"/>
</dbReference>
<feature type="repeat" description="PPR" evidence="2">
    <location>
        <begin position="22"/>
        <end position="52"/>
    </location>
</feature>
<dbReference type="GO" id="GO:0009451">
    <property type="term" value="P:RNA modification"/>
    <property type="evidence" value="ECO:0007669"/>
    <property type="project" value="InterPro"/>
</dbReference>
<dbReference type="OMA" id="GSICDAR"/>
<dbReference type="Proteomes" id="UP000238479">
    <property type="component" value="Chromosome 4"/>
</dbReference>
<evidence type="ECO:0000256" key="1">
    <source>
        <dbReference type="ARBA" id="ARBA00022737"/>
    </source>
</evidence>
<dbReference type="NCBIfam" id="TIGR00756">
    <property type="entry name" value="PPR"/>
    <property type="match status" value="3"/>
</dbReference>
<dbReference type="Pfam" id="PF01535">
    <property type="entry name" value="PPR"/>
    <property type="match status" value="4"/>
</dbReference>
<keyword evidence="4" id="KW-1185">Reference proteome</keyword>
<comment type="caution">
    <text evidence="3">The sequence shown here is derived from an EMBL/GenBank/DDBJ whole genome shotgun (WGS) entry which is preliminary data.</text>
</comment>
<evidence type="ECO:0000313" key="4">
    <source>
        <dbReference type="Proteomes" id="UP000238479"/>
    </source>
</evidence>